<dbReference type="AlphaFoldDB" id="A0A653BS14"/>
<accession>A0A653BS14</accession>
<protein>
    <submittedName>
        <fullName evidence="1">Uncharacterized protein</fullName>
    </submittedName>
</protein>
<evidence type="ECO:0000313" key="1">
    <source>
        <dbReference type="EMBL" id="VEN38379.1"/>
    </source>
</evidence>
<gene>
    <name evidence="1" type="ORF">CALMAC_LOCUS3291</name>
</gene>
<proteinExistence type="predicted"/>
<dbReference type="OrthoDB" id="10529370at2759"/>
<dbReference type="EMBL" id="CAACVG010004408">
    <property type="protein sequence ID" value="VEN38379.1"/>
    <property type="molecule type" value="Genomic_DNA"/>
</dbReference>
<dbReference type="Proteomes" id="UP000410492">
    <property type="component" value="Unassembled WGS sequence"/>
</dbReference>
<keyword evidence="2" id="KW-1185">Reference proteome</keyword>
<reference evidence="1 2" key="1">
    <citation type="submission" date="2019-01" db="EMBL/GenBank/DDBJ databases">
        <authorList>
            <person name="Sayadi A."/>
        </authorList>
    </citation>
    <scope>NUCLEOTIDE SEQUENCE [LARGE SCALE GENOMIC DNA]</scope>
</reference>
<sequence length="62" mass="7221">MVMDKWHKAFHYTKLGGVRCVLDKGQPLAKKYHFEWEKLMQQLYSYLSTQASGVKGKGETDK</sequence>
<name>A0A653BS14_CALMS</name>
<evidence type="ECO:0000313" key="2">
    <source>
        <dbReference type="Proteomes" id="UP000410492"/>
    </source>
</evidence>
<organism evidence="1 2">
    <name type="scientific">Callosobruchus maculatus</name>
    <name type="common">Southern cowpea weevil</name>
    <name type="synonym">Pulse bruchid</name>
    <dbReference type="NCBI Taxonomy" id="64391"/>
    <lineage>
        <taxon>Eukaryota</taxon>
        <taxon>Metazoa</taxon>
        <taxon>Ecdysozoa</taxon>
        <taxon>Arthropoda</taxon>
        <taxon>Hexapoda</taxon>
        <taxon>Insecta</taxon>
        <taxon>Pterygota</taxon>
        <taxon>Neoptera</taxon>
        <taxon>Endopterygota</taxon>
        <taxon>Coleoptera</taxon>
        <taxon>Polyphaga</taxon>
        <taxon>Cucujiformia</taxon>
        <taxon>Chrysomeloidea</taxon>
        <taxon>Chrysomelidae</taxon>
        <taxon>Bruchinae</taxon>
        <taxon>Bruchini</taxon>
        <taxon>Callosobruchus</taxon>
    </lineage>
</organism>